<dbReference type="InterPro" id="IPR005902">
    <property type="entry name" value="HU_DNA-bd_put"/>
</dbReference>
<dbReference type="InterPro" id="IPR010992">
    <property type="entry name" value="IHF-like_DNA-bd_dom_sf"/>
</dbReference>
<feature type="domain" description="HU" evidence="1">
    <location>
        <begin position="5"/>
        <end position="125"/>
    </location>
</feature>
<sequence>MGKRYGTWKRKFKDASGEEKELYYACSRRGNVTDFDGLAEIITEISSLSKGDILSSLTNIEQVMLWKLIDGDSVRFGDIGTFSIAVTSDGFENPEDITPDKVRATKIVFTPTKKFNKLLLEMKFTNYDKRLRKALGKRYSK</sequence>
<accession>A0A644U3Q8</accession>
<dbReference type="InterPro" id="IPR041607">
    <property type="entry name" value="HU-HIG"/>
</dbReference>
<dbReference type="EMBL" id="VSSQ01000068">
    <property type="protein sequence ID" value="MPL72811.1"/>
    <property type="molecule type" value="Genomic_DNA"/>
</dbReference>
<dbReference type="NCBIfam" id="TIGR01201">
    <property type="entry name" value="HU_rel"/>
    <property type="match status" value="1"/>
</dbReference>
<dbReference type="Pfam" id="PF18291">
    <property type="entry name" value="HU-HIG"/>
    <property type="match status" value="1"/>
</dbReference>
<evidence type="ECO:0000313" key="2">
    <source>
        <dbReference type="EMBL" id="MPL72811.1"/>
    </source>
</evidence>
<organism evidence="2">
    <name type="scientific">bioreactor metagenome</name>
    <dbReference type="NCBI Taxonomy" id="1076179"/>
    <lineage>
        <taxon>unclassified sequences</taxon>
        <taxon>metagenomes</taxon>
        <taxon>ecological metagenomes</taxon>
    </lineage>
</organism>
<protein>
    <recommendedName>
        <fullName evidence="1">HU domain-containing protein</fullName>
    </recommendedName>
</protein>
<name>A0A644U3Q8_9ZZZZ</name>
<dbReference type="GO" id="GO:0003677">
    <property type="term" value="F:DNA binding"/>
    <property type="evidence" value="ECO:0007669"/>
    <property type="project" value="InterPro"/>
</dbReference>
<reference evidence="2" key="1">
    <citation type="submission" date="2019-08" db="EMBL/GenBank/DDBJ databases">
        <authorList>
            <person name="Kucharzyk K."/>
            <person name="Murdoch R.W."/>
            <person name="Higgins S."/>
            <person name="Loffler F."/>
        </authorList>
    </citation>
    <scope>NUCLEOTIDE SEQUENCE</scope>
</reference>
<dbReference type="AlphaFoldDB" id="A0A644U3Q8"/>
<proteinExistence type="predicted"/>
<dbReference type="SUPFAM" id="SSF47729">
    <property type="entry name" value="IHF-like DNA-binding proteins"/>
    <property type="match status" value="1"/>
</dbReference>
<comment type="caution">
    <text evidence="2">The sequence shown here is derived from an EMBL/GenBank/DDBJ whole genome shotgun (WGS) entry which is preliminary data.</text>
</comment>
<gene>
    <name evidence="2" type="ORF">SDC9_18602</name>
</gene>
<evidence type="ECO:0000259" key="1">
    <source>
        <dbReference type="Pfam" id="PF18291"/>
    </source>
</evidence>